<evidence type="ECO:0000313" key="6">
    <source>
        <dbReference type="Proteomes" id="UP001180020"/>
    </source>
</evidence>
<keyword evidence="2 4" id="KW-0472">Membrane</keyword>
<feature type="region of interest" description="Disordered" evidence="3">
    <location>
        <begin position="1"/>
        <end position="34"/>
    </location>
</feature>
<evidence type="ECO:0008006" key="7">
    <source>
        <dbReference type="Google" id="ProtNLM"/>
    </source>
</evidence>
<name>A0AAV9DTH4_ACOCL</name>
<evidence type="ECO:0000256" key="3">
    <source>
        <dbReference type="SAM" id="MobiDB-lite"/>
    </source>
</evidence>
<feature type="compositionally biased region" description="Pro residues" evidence="3">
    <location>
        <begin position="25"/>
        <end position="34"/>
    </location>
</feature>
<dbReference type="GO" id="GO:0098542">
    <property type="term" value="P:defense response to other organism"/>
    <property type="evidence" value="ECO:0007669"/>
    <property type="project" value="InterPro"/>
</dbReference>
<dbReference type="PANTHER" id="PTHR31415:SF9">
    <property type="entry name" value="OS05G0367900 PROTEIN"/>
    <property type="match status" value="1"/>
</dbReference>
<dbReference type="GO" id="GO:0009506">
    <property type="term" value="C:plasmodesma"/>
    <property type="evidence" value="ECO:0007669"/>
    <property type="project" value="TreeGrafter"/>
</dbReference>
<evidence type="ECO:0000256" key="1">
    <source>
        <dbReference type="ARBA" id="ARBA00004370"/>
    </source>
</evidence>
<protein>
    <recommendedName>
        <fullName evidence="7">Late embryogenesis abundant protein LEA-2 subgroup domain-containing protein</fullName>
    </recommendedName>
</protein>
<proteinExistence type="predicted"/>
<evidence type="ECO:0000256" key="4">
    <source>
        <dbReference type="SAM" id="Phobius"/>
    </source>
</evidence>
<comment type="caution">
    <text evidence="5">The sequence shown here is derived from an EMBL/GenBank/DDBJ whole genome shotgun (WGS) entry which is preliminary data.</text>
</comment>
<reference evidence="5" key="2">
    <citation type="submission" date="2023-06" db="EMBL/GenBank/DDBJ databases">
        <authorList>
            <person name="Ma L."/>
            <person name="Liu K.-W."/>
            <person name="Li Z."/>
            <person name="Hsiao Y.-Y."/>
            <person name="Qi Y."/>
            <person name="Fu T."/>
            <person name="Tang G."/>
            <person name="Zhang D."/>
            <person name="Sun W.-H."/>
            <person name="Liu D.-K."/>
            <person name="Li Y."/>
            <person name="Chen G.-Z."/>
            <person name="Liu X.-D."/>
            <person name="Liao X.-Y."/>
            <person name="Jiang Y.-T."/>
            <person name="Yu X."/>
            <person name="Hao Y."/>
            <person name="Huang J."/>
            <person name="Zhao X.-W."/>
            <person name="Ke S."/>
            <person name="Chen Y.-Y."/>
            <person name="Wu W.-L."/>
            <person name="Hsu J.-L."/>
            <person name="Lin Y.-F."/>
            <person name="Huang M.-D."/>
            <person name="Li C.-Y."/>
            <person name="Huang L."/>
            <person name="Wang Z.-W."/>
            <person name="Zhao X."/>
            <person name="Zhong W.-Y."/>
            <person name="Peng D.-H."/>
            <person name="Ahmad S."/>
            <person name="Lan S."/>
            <person name="Zhang J.-S."/>
            <person name="Tsai W.-C."/>
            <person name="Van De Peer Y."/>
            <person name="Liu Z.-J."/>
        </authorList>
    </citation>
    <scope>NUCLEOTIDE SEQUENCE</scope>
    <source>
        <strain evidence="5">CP</strain>
        <tissue evidence="5">Leaves</tissue>
    </source>
</reference>
<dbReference type="Proteomes" id="UP001180020">
    <property type="component" value="Unassembled WGS sequence"/>
</dbReference>
<feature type="transmembrane region" description="Helical" evidence="4">
    <location>
        <begin position="45"/>
        <end position="67"/>
    </location>
</feature>
<organism evidence="5 6">
    <name type="scientific">Acorus calamus</name>
    <name type="common">Sweet flag</name>
    <dbReference type="NCBI Taxonomy" id="4465"/>
    <lineage>
        <taxon>Eukaryota</taxon>
        <taxon>Viridiplantae</taxon>
        <taxon>Streptophyta</taxon>
        <taxon>Embryophyta</taxon>
        <taxon>Tracheophyta</taxon>
        <taxon>Spermatophyta</taxon>
        <taxon>Magnoliopsida</taxon>
        <taxon>Liliopsida</taxon>
        <taxon>Acoraceae</taxon>
        <taxon>Acorus</taxon>
    </lineage>
</organism>
<evidence type="ECO:0000256" key="2">
    <source>
        <dbReference type="ARBA" id="ARBA00023136"/>
    </source>
</evidence>
<dbReference type="PANTHER" id="PTHR31415">
    <property type="entry name" value="OS05G0367900 PROTEIN"/>
    <property type="match status" value="1"/>
</dbReference>
<comment type="subcellular location">
    <subcellularLocation>
        <location evidence="1">Membrane</location>
    </subcellularLocation>
</comment>
<sequence>MSIHPNPAVAPSPPPITASIVNPNSAPPPPPRPARPATVFSLRRFLIYAATASLLLAATVVYVVWLVSGPLPPMFSVSSASLHTDSLTTSFDVTFAVRSFSHISGIRYTEVEASVTYGGGDSVVAMSALPPLHQGRDSSIFIRARFVTEGTRVLAAIADDRAAKGFVEFGFGFQAVAYFWSSALRPKRYLMVHCCEFPFRFTNLTTAVLFLSGPQRPCKVEL</sequence>
<gene>
    <name evidence="5" type="ORF">QJS10_CPB11g00331</name>
</gene>
<keyword evidence="4" id="KW-1133">Transmembrane helix</keyword>
<keyword evidence="4" id="KW-0812">Transmembrane</keyword>
<dbReference type="AlphaFoldDB" id="A0AAV9DTH4"/>
<keyword evidence="6" id="KW-1185">Reference proteome</keyword>
<dbReference type="EMBL" id="JAUJYO010000011">
    <property type="protein sequence ID" value="KAK1303307.1"/>
    <property type="molecule type" value="Genomic_DNA"/>
</dbReference>
<evidence type="ECO:0000313" key="5">
    <source>
        <dbReference type="EMBL" id="KAK1303307.1"/>
    </source>
</evidence>
<dbReference type="GO" id="GO:0005886">
    <property type="term" value="C:plasma membrane"/>
    <property type="evidence" value="ECO:0007669"/>
    <property type="project" value="TreeGrafter"/>
</dbReference>
<reference evidence="5" key="1">
    <citation type="journal article" date="2023" name="Nat. Commun.">
        <title>Diploid and tetraploid genomes of Acorus and the evolution of monocots.</title>
        <authorList>
            <person name="Ma L."/>
            <person name="Liu K.W."/>
            <person name="Li Z."/>
            <person name="Hsiao Y.Y."/>
            <person name="Qi Y."/>
            <person name="Fu T."/>
            <person name="Tang G.D."/>
            <person name="Zhang D."/>
            <person name="Sun W.H."/>
            <person name="Liu D.K."/>
            <person name="Li Y."/>
            <person name="Chen G.Z."/>
            <person name="Liu X.D."/>
            <person name="Liao X.Y."/>
            <person name="Jiang Y.T."/>
            <person name="Yu X."/>
            <person name="Hao Y."/>
            <person name="Huang J."/>
            <person name="Zhao X.W."/>
            <person name="Ke S."/>
            <person name="Chen Y.Y."/>
            <person name="Wu W.L."/>
            <person name="Hsu J.L."/>
            <person name="Lin Y.F."/>
            <person name="Huang M.D."/>
            <person name="Li C.Y."/>
            <person name="Huang L."/>
            <person name="Wang Z.W."/>
            <person name="Zhao X."/>
            <person name="Zhong W.Y."/>
            <person name="Peng D.H."/>
            <person name="Ahmad S."/>
            <person name="Lan S."/>
            <person name="Zhang J.S."/>
            <person name="Tsai W.C."/>
            <person name="Van de Peer Y."/>
            <person name="Liu Z.J."/>
        </authorList>
    </citation>
    <scope>NUCLEOTIDE SEQUENCE</scope>
    <source>
        <strain evidence="5">CP</strain>
    </source>
</reference>
<accession>A0AAV9DTH4</accession>
<dbReference type="InterPro" id="IPR044839">
    <property type="entry name" value="NDR1-like"/>
</dbReference>